<dbReference type="InterPro" id="IPR050360">
    <property type="entry name" value="MFS_Sugar_Transporters"/>
</dbReference>
<keyword evidence="5 9" id="KW-1133">Transmembrane helix</keyword>
<dbReference type="PRINTS" id="PR00171">
    <property type="entry name" value="SUGRTRNSPORT"/>
</dbReference>
<evidence type="ECO:0000259" key="10">
    <source>
        <dbReference type="PROSITE" id="PS50850"/>
    </source>
</evidence>
<feature type="non-terminal residue" evidence="11">
    <location>
        <position position="1"/>
    </location>
</feature>
<dbReference type="PANTHER" id="PTHR48022:SF55">
    <property type="entry name" value="SUGAR TRANSPORTER STL1"/>
    <property type="match status" value="1"/>
</dbReference>
<dbReference type="OrthoDB" id="6133115at2759"/>
<dbReference type="EMBL" id="QWIJ01000808">
    <property type="protein sequence ID" value="RMX78600.1"/>
    <property type="molecule type" value="Genomic_DNA"/>
</dbReference>
<feature type="transmembrane region" description="Helical" evidence="9">
    <location>
        <begin position="224"/>
        <end position="246"/>
    </location>
</feature>
<dbReference type="InterPro" id="IPR020846">
    <property type="entry name" value="MFS_dom"/>
</dbReference>
<feature type="transmembrane region" description="Helical" evidence="9">
    <location>
        <begin position="350"/>
        <end position="371"/>
    </location>
</feature>
<dbReference type="Gene3D" id="1.20.1250.20">
    <property type="entry name" value="MFS general substrate transporter like domains"/>
    <property type="match status" value="1"/>
</dbReference>
<dbReference type="SUPFAM" id="SSF103473">
    <property type="entry name" value="MFS general substrate transporter"/>
    <property type="match status" value="1"/>
</dbReference>
<gene>
    <name evidence="11" type="ORF">D0869_08952</name>
</gene>
<dbReference type="FunFam" id="1.20.1250.20:FF:000061">
    <property type="entry name" value="MFS sugar transporter"/>
    <property type="match status" value="1"/>
</dbReference>
<name>A0A3M6WK22_HORWE</name>
<evidence type="ECO:0000256" key="2">
    <source>
        <dbReference type="ARBA" id="ARBA00010992"/>
    </source>
</evidence>
<dbReference type="InterPro" id="IPR003663">
    <property type="entry name" value="Sugar/inositol_transpt"/>
</dbReference>
<evidence type="ECO:0000256" key="6">
    <source>
        <dbReference type="ARBA" id="ARBA00023136"/>
    </source>
</evidence>
<dbReference type="Proteomes" id="UP000281245">
    <property type="component" value="Unassembled WGS sequence"/>
</dbReference>
<feature type="compositionally biased region" description="Acidic residues" evidence="8">
    <location>
        <begin position="549"/>
        <end position="558"/>
    </location>
</feature>
<evidence type="ECO:0000256" key="1">
    <source>
        <dbReference type="ARBA" id="ARBA00004141"/>
    </source>
</evidence>
<feature type="transmembrane region" description="Helical" evidence="9">
    <location>
        <begin position="161"/>
        <end position="181"/>
    </location>
</feature>
<protein>
    <recommendedName>
        <fullName evidence="10">Major facilitator superfamily (MFS) profile domain-containing protein</fullName>
    </recommendedName>
</protein>
<comment type="subcellular location">
    <subcellularLocation>
        <location evidence="1">Membrane</location>
        <topology evidence="1">Multi-pass membrane protein</topology>
    </subcellularLocation>
</comment>
<reference evidence="11 12" key="1">
    <citation type="journal article" date="2018" name="BMC Genomics">
        <title>Genomic evidence for intraspecific hybridization in a clonal and extremely halotolerant yeast.</title>
        <authorList>
            <person name="Gostincar C."/>
            <person name="Stajich J.E."/>
            <person name="Zupancic J."/>
            <person name="Zalar P."/>
            <person name="Gunde-Cimerman N."/>
        </authorList>
    </citation>
    <scope>NUCLEOTIDE SEQUENCE [LARGE SCALE GENOMIC DNA]</scope>
    <source>
        <strain evidence="11 12">EXF-6656</strain>
    </source>
</reference>
<dbReference type="Pfam" id="PF00083">
    <property type="entry name" value="Sugar_tr"/>
    <property type="match status" value="1"/>
</dbReference>
<dbReference type="GO" id="GO:0005351">
    <property type="term" value="F:carbohydrate:proton symporter activity"/>
    <property type="evidence" value="ECO:0007669"/>
    <property type="project" value="TreeGrafter"/>
</dbReference>
<feature type="transmembrane region" description="Helical" evidence="9">
    <location>
        <begin position="413"/>
        <end position="433"/>
    </location>
</feature>
<dbReference type="PANTHER" id="PTHR48022">
    <property type="entry name" value="PLASTIDIC GLUCOSE TRANSPORTER 4"/>
    <property type="match status" value="1"/>
</dbReference>
<feature type="compositionally biased region" description="Basic and acidic residues" evidence="8">
    <location>
        <begin position="559"/>
        <end position="576"/>
    </location>
</feature>
<proteinExistence type="inferred from homology"/>
<dbReference type="GO" id="GO:0016020">
    <property type="term" value="C:membrane"/>
    <property type="evidence" value="ECO:0007669"/>
    <property type="project" value="UniProtKB-SubCell"/>
</dbReference>
<evidence type="ECO:0000256" key="4">
    <source>
        <dbReference type="ARBA" id="ARBA00022692"/>
    </source>
</evidence>
<dbReference type="PROSITE" id="PS00216">
    <property type="entry name" value="SUGAR_TRANSPORT_1"/>
    <property type="match status" value="1"/>
</dbReference>
<feature type="domain" description="Major facilitator superfamily (MFS) profile" evidence="10">
    <location>
        <begin position="50"/>
        <end position="499"/>
    </location>
</feature>
<feature type="transmembrane region" description="Helical" evidence="9">
    <location>
        <begin position="383"/>
        <end position="401"/>
    </location>
</feature>
<evidence type="ECO:0000313" key="12">
    <source>
        <dbReference type="Proteomes" id="UP000281245"/>
    </source>
</evidence>
<evidence type="ECO:0000256" key="8">
    <source>
        <dbReference type="SAM" id="MobiDB-lite"/>
    </source>
</evidence>
<dbReference type="InterPro" id="IPR036259">
    <property type="entry name" value="MFS_trans_sf"/>
</dbReference>
<feature type="transmembrane region" description="Helical" evidence="9">
    <location>
        <begin position="100"/>
        <end position="121"/>
    </location>
</feature>
<dbReference type="NCBIfam" id="TIGR00879">
    <property type="entry name" value="SP"/>
    <property type="match status" value="1"/>
</dbReference>
<dbReference type="GO" id="GO:0015793">
    <property type="term" value="P:glycerol transmembrane transport"/>
    <property type="evidence" value="ECO:0007669"/>
    <property type="project" value="TreeGrafter"/>
</dbReference>
<sequence length="576" mass="63182">TSLSSFLFPRHTPSILAALWKTLADWICATPYNMWTATAGLRGQKLRAAITVTAVMGFSLFGYDQGLMSGLISGDQFNKEFPATDVPPDATAAEAQHVSVIQGAVTACYEIGCFFGALFTLGFGEKIGRTRLCVAGGTILIIGTIISVTTFTGHWPLGQFVVGRVVSGIGNGMNTATIPVWQSETSQARNRGLLVCLEGAVIAVGTLIAYWVDFGLSYVPTTVQWRFPVALQILFALILVIGMICLPESPRWLVKKGYYKEAGKVLAALYTTTEEDEAVLRDLEFMKSDVRKNASTGSFKSLLSMGKGKELQRCVIGSSTQFFQQFTGCNAAIYYSTLLFENTINLDHRLSLVLGGVFATVYAIATIPSFFMIEKVGRRKLFLIGFLGQGLSFIITMACLVNPTKQNAKGAAVGIYLFIVFFAFTILPLPWIYPPEINPLKTRTAAAAISTCTNWITNFAVVMFTPVFSDASGWGLYLFFALINLCAVPTAWFFYPETAGRHLEEIDLIFAKAHVEKKWAFIVANEMPKLSYEEMQQMSKDLGMHEMGEDYVEEGEGDGPEKKDFSSDDEKAAHEG</sequence>
<feature type="transmembrane region" description="Helical" evidence="9">
    <location>
        <begin position="193"/>
        <end position="212"/>
    </location>
</feature>
<evidence type="ECO:0000256" key="5">
    <source>
        <dbReference type="ARBA" id="ARBA00022989"/>
    </source>
</evidence>
<comment type="similarity">
    <text evidence="2 7">Belongs to the major facilitator superfamily. Sugar transporter (TC 2.A.1.1) family.</text>
</comment>
<organism evidence="11 12">
    <name type="scientific">Hortaea werneckii</name>
    <name type="common">Black yeast</name>
    <name type="synonym">Cladosporium werneckii</name>
    <dbReference type="NCBI Taxonomy" id="91943"/>
    <lineage>
        <taxon>Eukaryota</taxon>
        <taxon>Fungi</taxon>
        <taxon>Dikarya</taxon>
        <taxon>Ascomycota</taxon>
        <taxon>Pezizomycotina</taxon>
        <taxon>Dothideomycetes</taxon>
        <taxon>Dothideomycetidae</taxon>
        <taxon>Mycosphaerellales</taxon>
        <taxon>Teratosphaeriaceae</taxon>
        <taxon>Hortaea</taxon>
    </lineage>
</organism>
<evidence type="ECO:0000313" key="11">
    <source>
        <dbReference type="EMBL" id="RMX78600.1"/>
    </source>
</evidence>
<feature type="transmembrane region" description="Helical" evidence="9">
    <location>
        <begin position="46"/>
        <end position="63"/>
    </location>
</feature>
<evidence type="ECO:0000256" key="3">
    <source>
        <dbReference type="ARBA" id="ARBA00022448"/>
    </source>
</evidence>
<feature type="transmembrane region" description="Helical" evidence="9">
    <location>
        <begin position="476"/>
        <end position="495"/>
    </location>
</feature>
<dbReference type="InterPro" id="IPR005828">
    <property type="entry name" value="MFS_sugar_transport-like"/>
</dbReference>
<feature type="region of interest" description="Disordered" evidence="8">
    <location>
        <begin position="546"/>
        <end position="576"/>
    </location>
</feature>
<evidence type="ECO:0000256" key="9">
    <source>
        <dbReference type="SAM" id="Phobius"/>
    </source>
</evidence>
<comment type="caution">
    <text evidence="11">The sequence shown here is derived from an EMBL/GenBank/DDBJ whole genome shotgun (WGS) entry which is preliminary data.</text>
</comment>
<dbReference type="VEuPathDB" id="FungiDB:BTJ68_15086"/>
<dbReference type="InterPro" id="IPR005829">
    <property type="entry name" value="Sugar_transporter_CS"/>
</dbReference>
<keyword evidence="4 9" id="KW-0812">Transmembrane</keyword>
<evidence type="ECO:0000256" key="7">
    <source>
        <dbReference type="RuleBase" id="RU003346"/>
    </source>
</evidence>
<dbReference type="AlphaFoldDB" id="A0A3M6WK22"/>
<feature type="transmembrane region" description="Helical" evidence="9">
    <location>
        <begin position="133"/>
        <end position="155"/>
    </location>
</feature>
<dbReference type="PROSITE" id="PS50850">
    <property type="entry name" value="MFS"/>
    <property type="match status" value="1"/>
</dbReference>
<accession>A0A3M6WK22</accession>
<keyword evidence="3 7" id="KW-0813">Transport</keyword>
<keyword evidence="6 9" id="KW-0472">Membrane</keyword>